<evidence type="ECO:0000256" key="2">
    <source>
        <dbReference type="SAM" id="Phobius"/>
    </source>
</evidence>
<dbReference type="STRING" id="395495.Lcho_3450"/>
<protein>
    <submittedName>
        <fullName evidence="3">Uncharacterized protein</fullName>
    </submittedName>
</protein>
<reference evidence="3 4" key="1">
    <citation type="submission" date="2008-03" db="EMBL/GenBank/DDBJ databases">
        <title>Complete sequence of Leptothrix cholodnii SP-6.</title>
        <authorList>
            <consortium name="US DOE Joint Genome Institute"/>
            <person name="Copeland A."/>
            <person name="Lucas S."/>
            <person name="Lapidus A."/>
            <person name="Glavina del Rio T."/>
            <person name="Dalin E."/>
            <person name="Tice H."/>
            <person name="Bruce D."/>
            <person name="Goodwin L."/>
            <person name="Pitluck S."/>
            <person name="Chertkov O."/>
            <person name="Brettin T."/>
            <person name="Detter J.C."/>
            <person name="Han C."/>
            <person name="Kuske C.R."/>
            <person name="Schmutz J."/>
            <person name="Larimer F."/>
            <person name="Land M."/>
            <person name="Hauser L."/>
            <person name="Kyrpides N."/>
            <person name="Lykidis A."/>
            <person name="Emerson D."/>
            <person name="Richardson P."/>
        </authorList>
    </citation>
    <scope>NUCLEOTIDE SEQUENCE [LARGE SCALE GENOMIC DNA]</scope>
    <source>
        <strain evidence="4">ATCC 51168 / LMG 8142 / SP-6</strain>
    </source>
</reference>
<evidence type="ECO:0000313" key="3">
    <source>
        <dbReference type="EMBL" id="ACB35708.1"/>
    </source>
</evidence>
<proteinExistence type="predicted"/>
<gene>
    <name evidence="3" type="ordered locus">Lcho_3450</name>
</gene>
<feature type="transmembrane region" description="Helical" evidence="2">
    <location>
        <begin position="29"/>
        <end position="47"/>
    </location>
</feature>
<keyword evidence="1" id="KW-0175">Coiled coil</keyword>
<organism evidence="3 4">
    <name type="scientific">Leptothrix cholodnii (strain ATCC 51168 / LMG 8142 / SP-6)</name>
    <name type="common">Leptothrix discophora (strain SP-6)</name>
    <dbReference type="NCBI Taxonomy" id="395495"/>
    <lineage>
        <taxon>Bacteria</taxon>
        <taxon>Pseudomonadati</taxon>
        <taxon>Pseudomonadota</taxon>
        <taxon>Betaproteobacteria</taxon>
        <taxon>Burkholderiales</taxon>
        <taxon>Sphaerotilaceae</taxon>
        <taxon>Leptothrix</taxon>
    </lineage>
</organism>
<dbReference type="HOGENOM" id="CLU_096797_0_0_4"/>
<dbReference type="eggNOG" id="ENOG502Z8KI">
    <property type="taxonomic scope" value="Bacteria"/>
</dbReference>
<evidence type="ECO:0000256" key="1">
    <source>
        <dbReference type="SAM" id="Coils"/>
    </source>
</evidence>
<dbReference type="Proteomes" id="UP000001693">
    <property type="component" value="Chromosome"/>
</dbReference>
<dbReference type="InterPro" id="IPR046703">
    <property type="entry name" value="DUF6776"/>
</dbReference>
<accession>B1Y3K5</accession>
<keyword evidence="4" id="KW-1185">Reference proteome</keyword>
<evidence type="ECO:0000313" key="4">
    <source>
        <dbReference type="Proteomes" id="UP000001693"/>
    </source>
</evidence>
<keyword evidence="2" id="KW-0812">Transmembrane</keyword>
<dbReference type="EMBL" id="CP001013">
    <property type="protein sequence ID" value="ACB35708.1"/>
    <property type="molecule type" value="Genomic_DNA"/>
</dbReference>
<dbReference type="KEGG" id="lch:Lcho_3450"/>
<name>B1Y3K5_LEPCP</name>
<dbReference type="AlphaFoldDB" id="B1Y3K5"/>
<sequence length="237" mass="26605" precursor="true">MRWKLIRRRLSVSAPRVTVRSRLPWPVRWIFFAVMLGFCAALGLWAYEFGKDFAGLDRGAHEELKLLREELVRLRSEHERAISIANSADSLLKAERATQESLASRVKALESENLALTRDLAFFERLMPSTGSTKLLTLRGLQVEIEAPGRLRFQGLLILAGGRSGEFKGRYELHLSGTQDGRSWTQAVQIATNTVNLKQYQRLEGAVDYPATAVVKQLEVKVLDASGKVQATEIARL</sequence>
<keyword evidence="2" id="KW-0472">Membrane</keyword>
<feature type="coiled-coil region" evidence="1">
    <location>
        <begin position="61"/>
        <end position="126"/>
    </location>
</feature>
<dbReference type="OrthoDB" id="8585321at2"/>
<keyword evidence="2" id="KW-1133">Transmembrane helix</keyword>
<dbReference type="Pfam" id="PF20567">
    <property type="entry name" value="DUF6776"/>
    <property type="match status" value="1"/>
</dbReference>